<evidence type="ECO:0000313" key="7">
    <source>
        <dbReference type="Proteomes" id="UP000016762"/>
    </source>
</evidence>
<dbReference type="Pfam" id="PF03963">
    <property type="entry name" value="FlgD"/>
    <property type="match status" value="1"/>
</dbReference>
<protein>
    <recommendedName>
        <fullName evidence="2 5">Basal-body rod modification protein FlgD</fullName>
    </recommendedName>
</protein>
<organism evidence="6 7">
    <name type="scientific">Candidatus Micropelagius thuwalensis</name>
    <dbReference type="NCBI Taxonomy" id="1397666"/>
    <lineage>
        <taxon>Bacteria</taxon>
        <taxon>Pseudomonadati</taxon>
        <taxon>Pseudomonadota</taxon>
        <taxon>Alphaproteobacteria</taxon>
        <taxon>PS1 clade</taxon>
        <taxon>Candidatus Micropelagius</taxon>
    </lineage>
</organism>
<keyword evidence="6" id="KW-0560">Oxidoreductase</keyword>
<dbReference type="GO" id="GO:0044781">
    <property type="term" value="P:bacterial-type flagellum organization"/>
    <property type="evidence" value="ECO:0007669"/>
    <property type="project" value="UniProtKB-UniRule"/>
</dbReference>
<dbReference type="InterPro" id="IPR005648">
    <property type="entry name" value="FlgD"/>
</dbReference>
<keyword evidence="7" id="KW-1185">Reference proteome</keyword>
<comment type="function">
    <text evidence="4 5">Required for flagellar hook formation. May act as a scaffolding protein.</text>
</comment>
<evidence type="ECO:0000256" key="1">
    <source>
        <dbReference type="ARBA" id="ARBA00010577"/>
    </source>
</evidence>
<name>U2W9H7_9PROT</name>
<keyword evidence="3 5" id="KW-1005">Bacterial flagellum biogenesis</keyword>
<evidence type="ECO:0000256" key="4">
    <source>
        <dbReference type="ARBA" id="ARBA00024746"/>
    </source>
</evidence>
<dbReference type="RefSeq" id="WP_021777208.1">
    <property type="nucleotide sequence ID" value="NZ_AWXE01000004.1"/>
</dbReference>
<evidence type="ECO:0000256" key="2">
    <source>
        <dbReference type="ARBA" id="ARBA00016013"/>
    </source>
</evidence>
<dbReference type="eggNOG" id="COG1843">
    <property type="taxonomic scope" value="Bacteria"/>
</dbReference>
<dbReference type="PATRIC" id="fig|1397666.3.peg.1115"/>
<evidence type="ECO:0000256" key="5">
    <source>
        <dbReference type="RuleBase" id="RU362076"/>
    </source>
</evidence>
<reference evidence="6 7" key="1">
    <citation type="journal article" date="2014" name="FEMS Microbiol. Ecol.">
        <title>Genomic differentiation among two strains of the PS1 clade isolated from geographically separated marine habitats.</title>
        <authorList>
            <person name="Jimenez-Infante F."/>
            <person name="Ngugi D.K."/>
            <person name="Alam I."/>
            <person name="Rashid M."/>
            <person name="Baalawi W."/>
            <person name="Kamau A.A."/>
            <person name="Bajic V.B."/>
            <person name="Stingl U."/>
        </authorList>
    </citation>
    <scope>NUCLEOTIDE SEQUENCE [LARGE SCALE GENOMIC DNA]</scope>
    <source>
        <strain evidence="6 7">RS24</strain>
    </source>
</reference>
<gene>
    <name evidence="6" type="primary">ispH</name>
    <name evidence="6" type="ORF">RS24_01227</name>
</gene>
<proteinExistence type="inferred from homology"/>
<dbReference type="OrthoDB" id="9785233at2"/>
<dbReference type="EMBL" id="AWXE01000004">
    <property type="protein sequence ID" value="ERL46229.1"/>
    <property type="molecule type" value="Genomic_DNA"/>
</dbReference>
<evidence type="ECO:0000313" key="6">
    <source>
        <dbReference type="EMBL" id="ERL46229.1"/>
    </source>
</evidence>
<dbReference type="STRING" id="1397666.RS24_01227"/>
<comment type="caution">
    <text evidence="6">The sequence shown here is derived from an EMBL/GenBank/DDBJ whole genome shotgun (WGS) entry which is preliminary data.</text>
</comment>
<dbReference type="Gene3D" id="2.60.40.4070">
    <property type="match status" value="1"/>
</dbReference>
<comment type="similarity">
    <text evidence="1 5">Belongs to the FlgD family.</text>
</comment>
<evidence type="ECO:0000256" key="3">
    <source>
        <dbReference type="ARBA" id="ARBA00022795"/>
    </source>
</evidence>
<dbReference type="Gene3D" id="2.30.30.910">
    <property type="match status" value="1"/>
</dbReference>
<dbReference type="Proteomes" id="UP000016762">
    <property type="component" value="Unassembled WGS sequence"/>
</dbReference>
<dbReference type="GO" id="GO:0016491">
    <property type="term" value="F:oxidoreductase activity"/>
    <property type="evidence" value="ECO:0007669"/>
    <property type="project" value="UniProtKB-KW"/>
</dbReference>
<accession>U2W9H7</accession>
<sequence length="229" mass="24643">MSTIDSNQSLNAILDKLGVNKQEEATTKRRDQLGQADFLKLMTTQLQNQDPFAPMDNADFIAQMAQFSTVTGITDMGETLKGMSDQLQEFRIATASNLLGHSVLVPGNLARPDENGEIHGVVDLPSSASTSNIRFTNEQGEILHQVDMGAQPRGLVGFSWLDIPSEILESGDAIRVEAYADTGNGLEAVSPSVFADVLAATTGNGRDGVQLDVRDYGTISAAEVIKFRK</sequence>
<dbReference type="AlphaFoldDB" id="U2W9H7"/>